<reference evidence="12 13" key="1">
    <citation type="submission" date="2018-08" db="EMBL/GenBank/DDBJ databases">
        <title>A genome reference for cultivated species of the human gut microbiota.</title>
        <authorList>
            <person name="Zou Y."/>
            <person name="Xue W."/>
            <person name="Luo G."/>
        </authorList>
    </citation>
    <scope>NUCLEOTIDE SEQUENCE [LARGE SCALE GENOMIC DNA]</scope>
    <source>
        <strain evidence="12 13">AF14-18</strain>
    </source>
</reference>
<dbReference type="InterPro" id="IPR039420">
    <property type="entry name" value="WalR-like"/>
</dbReference>
<evidence type="ECO:0000256" key="2">
    <source>
        <dbReference type="ARBA" id="ARBA00022553"/>
    </source>
</evidence>
<dbReference type="Gene3D" id="6.10.250.690">
    <property type="match status" value="1"/>
</dbReference>
<dbReference type="SMART" id="SM00448">
    <property type="entry name" value="REC"/>
    <property type="match status" value="1"/>
</dbReference>
<dbReference type="PROSITE" id="PS50110">
    <property type="entry name" value="RESPONSE_REGULATORY"/>
    <property type="match status" value="1"/>
</dbReference>
<dbReference type="InterPro" id="IPR011006">
    <property type="entry name" value="CheY-like_superfamily"/>
</dbReference>
<feature type="domain" description="Response regulatory" evidence="10">
    <location>
        <begin position="5"/>
        <end position="118"/>
    </location>
</feature>
<feature type="domain" description="OmpR/PhoB-type" evidence="11">
    <location>
        <begin position="127"/>
        <end position="228"/>
    </location>
</feature>
<dbReference type="Gene3D" id="1.10.10.10">
    <property type="entry name" value="Winged helix-like DNA-binding domain superfamily/Winged helix DNA-binding domain"/>
    <property type="match status" value="1"/>
</dbReference>
<evidence type="ECO:0000256" key="3">
    <source>
        <dbReference type="ARBA" id="ARBA00023012"/>
    </source>
</evidence>
<dbReference type="PROSITE" id="PS51755">
    <property type="entry name" value="OMPR_PHOB"/>
    <property type="match status" value="1"/>
</dbReference>
<proteinExistence type="predicted"/>
<dbReference type="InterPro" id="IPR001789">
    <property type="entry name" value="Sig_transdc_resp-reg_receiver"/>
</dbReference>
<evidence type="ECO:0000256" key="6">
    <source>
        <dbReference type="ARBA" id="ARBA00023163"/>
    </source>
</evidence>
<evidence type="ECO:0000256" key="5">
    <source>
        <dbReference type="ARBA" id="ARBA00023125"/>
    </source>
</evidence>
<dbReference type="GO" id="GO:0005829">
    <property type="term" value="C:cytosol"/>
    <property type="evidence" value="ECO:0007669"/>
    <property type="project" value="TreeGrafter"/>
</dbReference>
<dbReference type="CDD" id="cd17574">
    <property type="entry name" value="REC_OmpR"/>
    <property type="match status" value="1"/>
</dbReference>
<dbReference type="EMBL" id="QRZM01000006">
    <property type="protein sequence ID" value="RGV74793.1"/>
    <property type="molecule type" value="Genomic_DNA"/>
</dbReference>
<organism evidence="12 13">
    <name type="scientific">Enterocloster bolteae</name>
    <dbReference type="NCBI Taxonomy" id="208479"/>
    <lineage>
        <taxon>Bacteria</taxon>
        <taxon>Bacillati</taxon>
        <taxon>Bacillota</taxon>
        <taxon>Clostridia</taxon>
        <taxon>Lachnospirales</taxon>
        <taxon>Lachnospiraceae</taxon>
        <taxon>Enterocloster</taxon>
    </lineage>
</organism>
<dbReference type="Proteomes" id="UP000284543">
    <property type="component" value="Unassembled WGS sequence"/>
</dbReference>
<sequence>MKGYHILLGEDEPDILEYNREQLEQRGYQVTAVSTLGQAESCVLRDNPDLLVLDVMMPDGSGVDLCRRLREQFQGPILFLTSLGESSQIVQGLRAGGDDYITKPYDIEELAARIEAHLRRLERRGGEDIHQGGSRLYLNVKSQRAYLDGRDMLLKPKEYRLLAALMRNRGRYMESGELYREIWDMAPNRDIRTVWVHISNLRKKLQDADGELIADIECKRALGYKLVMFEDESED</sequence>
<gene>
    <name evidence="12" type="ORF">DWW02_15755</name>
</gene>
<evidence type="ECO:0000313" key="12">
    <source>
        <dbReference type="EMBL" id="RGV74793.1"/>
    </source>
</evidence>
<dbReference type="GO" id="GO:0006355">
    <property type="term" value="P:regulation of DNA-templated transcription"/>
    <property type="evidence" value="ECO:0007669"/>
    <property type="project" value="InterPro"/>
</dbReference>
<comment type="function">
    <text evidence="7">May play the central regulatory role in sporulation. It may be an element of the effector pathway responsible for the activation of sporulation genes in response to nutritional stress. Spo0A may act in concert with spo0H (a sigma factor) to control the expression of some genes that are critical to the sporulation process.</text>
</comment>
<evidence type="ECO:0000259" key="11">
    <source>
        <dbReference type="PROSITE" id="PS51755"/>
    </source>
</evidence>
<dbReference type="InterPro" id="IPR001867">
    <property type="entry name" value="OmpR/PhoB-type_DNA-bd"/>
</dbReference>
<dbReference type="AlphaFoldDB" id="A0A412Z494"/>
<evidence type="ECO:0000256" key="8">
    <source>
        <dbReference type="PROSITE-ProRule" id="PRU00169"/>
    </source>
</evidence>
<evidence type="ECO:0000256" key="1">
    <source>
        <dbReference type="ARBA" id="ARBA00018672"/>
    </source>
</evidence>
<evidence type="ECO:0000259" key="10">
    <source>
        <dbReference type="PROSITE" id="PS50110"/>
    </source>
</evidence>
<evidence type="ECO:0000256" key="7">
    <source>
        <dbReference type="ARBA" id="ARBA00024867"/>
    </source>
</evidence>
<dbReference type="Pfam" id="PF00486">
    <property type="entry name" value="Trans_reg_C"/>
    <property type="match status" value="1"/>
</dbReference>
<comment type="caution">
    <text evidence="12">The sequence shown here is derived from an EMBL/GenBank/DDBJ whole genome shotgun (WGS) entry which is preliminary data.</text>
</comment>
<evidence type="ECO:0000313" key="13">
    <source>
        <dbReference type="Proteomes" id="UP000284543"/>
    </source>
</evidence>
<evidence type="ECO:0000256" key="9">
    <source>
        <dbReference type="PROSITE-ProRule" id="PRU01091"/>
    </source>
</evidence>
<dbReference type="GO" id="GO:0000976">
    <property type="term" value="F:transcription cis-regulatory region binding"/>
    <property type="evidence" value="ECO:0007669"/>
    <property type="project" value="TreeGrafter"/>
</dbReference>
<accession>A0A412Z494</accession>
<evidence type="ECO:0000256" key="4">
    <source>
        <dbReference type="ARBA" id="ARBA00023015"/>
    </source>
</evidence>
<keyword evidence="3" id="KW-0902">Two-component regulatory system</keyword>
<keyword evidence="6" id="KW-0804">Transcription</keyword>
<dbReference type="Gene3D" id="3.40.50.2300">
    <property type="match status" value="1"/>
</dbReference>
<feature type="modified residue" description="4-aspartylphosphate" evidence="8">
    <location>
        <position position="54"/>
    </location>
</feature>
<dbReference type="SUPFAM" id="SSF52172">
    <property type="entry name" value="CheY-like"/>
    <property type="match status" value="1"/>
</dbReference>
<dbReference type="RefSeq" id="WP_118018906.1">
    <property type="nucleotide sequence ID" value="NZ_CAUHGS010000014.1"/>
</dbReference>
<keyword evidence="2 8" id="KW-0597">Phosphoprotein</keyword>
<feature type="DNA-binding region" description="OmpR/PhoB-type" evidence="9">
    <location>
        <begin position="127"/>
        <end position="228"/>
    </location>
</feature>
<protein>
    <recommendedName>
        <fullName evidence="1">Stage 0 sporulation protein A homolog</fullName>
    </recommendedName>
</protein>
<dbReference type="GO" id="GO:0032993">
    <property type="term" value="C:protein-DNA complex"/>
    <property type="evidence" value="ECO:0007669"/>
    <property type="project" value="TreeGrafter"/>
</dbReference>
<dbReference type="InterPro" id="IPR036388">
    <property type="entry name" value="WH-like_DNA-bd_sf"/>
</dbReference>
<keyword evidence="5 9" id="KW-0238">DNA-binding</keyword>
<dbReference type="GO" id="GO:0000156">
    <property type="term" value="F:phosphorelay response regulator activity"/>
    <property type="evidence" value="ECO:0007669"/>
    <property type="project" value="TreeGrafter"/>
</dbReference>
<name>A0A412Z494_9FIRM</name>
<dbReference type="SMART" id="SM00862">
    <property type="entry name" value="Trans_reg_C"/>
    <property type="match status" value="1"/>
</dbReference>
<dbReference type="Pfam" id="PF00072">
    <property type="entry name" value="Response_reg"/>
    <property type="match status" value="1"/>
</dbReference>
<dbReference type="CDD" id="cd00383">
    <property type="entry name" value="trans_reg_C"/>
    <property type="match status" value="1"/>
</dbReference>
<dbReference type="PANTHER" id="PTHR48111">
    <property type="entry name" value="REGULATOR OF RPOS"/>
    <property type="match status" value="1"/>
</dbReference>
<dbReference type="PANTHER" id="PTHR48111:SF40">
    <property type="entry name" value="PHOSPHATE REGULON TRANSCRIPTIONAL REGULATORY PROTEIN PHOB"/>
    <property type="match status" value="1"/>
</dbReference>
<keyword evidence="4" id="KW-0805">Transcription regulation</keyword>